<accession>A0ABR9ZFG6</accession>
<comment type="caution">
    <text evidence="1">The sequence shown here is derived from an EMBL/GenBank/DDBJ whole genome shotgun (WGS) entry which is preliminary data.</text>
</comment>
<organism evidence="1 2">
    <name type="scientific">Vibrio anguillarum</name>
    <name type="common">Listonella anguillarum</name>
    <dbReference type="NCBI Taxonomy" id="55601"/>
    <lineage>
        <taxon>Bacteria</taxon>
        <taxon>Pseudomonadati</taxon>
        <taxon>Pseudomonadota</taxon>
        <taxon>Gammaproteobacteria</taxon>
        <taxon>Vibrionales</taxon>
        <taxon>Vibrionaceae</taxon>
        <taxon>Vibrio</taxon>
    </lineage>
</organism>
<dbReference type="EMBL" id="RDPI01001509">
    <property type="protein sequence ID" value="MBF4377204.1"/>
    <property type="molecule type" value="Genomic_DNA"/>
</dbReference>
<protein>
    <submittedName>
        <fullName evidence="1">DNA primase</fullName>
    </submittedName>
</protein>
<name>A0ABR9ZFG6_VIBAN</name>
<reference evidence="1 2" key="1">
    <citation type="journal article" date="2021" name="PeerJ">
        <title>Analysis of 44 Vibrio anguillarum genomes reveals high genetic diversity.</title>
        <authorList>
            <person name="Hansen M.J."/>
            <person name="Dalsgaard I."/>
        </authorList>
    </citation>
    <scope>NUCLEOTIDE SEQUENCE [LARGE SCALE GENOMIC DNA]</scope>
    <source>
        <strain evidence="1 2">040915-1/1B</strain>
    </source>
</reference>
<evidence type="ECO:0000313" key="1">
    <source>
        <dbReference type="EMBL" id="MBF4377204.1"/>
    </source>
</evidence>
<gene>
    <name evidence="1" type="ORF">EAY46_29965</name>
</gene>
<feature type="non-terminal residue" evidence="1">
    <location>
        <position position="141"/>
    </location>
</feature>
<feature type="non-terminal residue" evidence="1">
    <location>
        <position position="1"/>
    </location>
</feature>
<proteinExistence type="predicted"/>
<sequence length="141" mass="16652">EFTKRRKAAEKKRELAEQAQWTELEKEHHEFKSWSAQFAPTGYMQEKQMTDLARFVDVRLGYDKYQRPFLAWPIHDELFNQGNFCGYEKVIDKRIQIGKRKLNKFTSDNARTDIGFITFGKDWVHGRKRVFVVGGLADAYA</sequence>
<evidence type="ECO:0000313" key="2">
    <source>
        <dbReference type="Proteomes" id="UP000726136"/>
    </source>
</evidence>
<dbReference type="Proteomes" id="UP000726136">
    <property type="component" value="Unassembled WGS sequence"/>
</dbReference>
<keyword evidence="2" id="KW-1185">Reference proteome</keyword>